<dbReference type="AlphaFoldDB" id="T0I0U0"/>
<proteinExistence type="predicted"/>
<gene>
    <name evidence="2" type="ORF">RLDS_03525</name>
</gene>
<keyword evidence="3" id="KW-1185">Reference proteome</keyword>
<reference evidence="2 3" key="1">
    <citation type="journal article" date="2013" name="Genome Announc.">
        <title>Draft Genome Sequence of Sphingobium lactosutens Strain DS20T, Isolated from a Hexachlorocyclohexane Dumpsite.</title>
        <authorList>
            <person name="Kumar R."/>
            <person name="Dwivedi V."/>
            <person name="Negi V."/>
            <person name="Khurana J.P."/>
            <person name="Lal R."/>
        </authorList>
    </citation>
    <scope>NUCLEOTIDE SEQUENCE [LARGE SCALE GENOMIC DNA]</scope>
    <source>
        <strain evidence="2 3">DS20</strain>
    </source>
</reference>
<evidence type="ECO:0000313" key="2">
    <source>
        <dbReference type="EMBL" id="EQB17903.1"/>
    </source>
</evidence>
<name>T0I0U0_9SPHN</name>
<accession>T0I0U0</accession>
<protein>
    <submittedName>
        <fullName evidence="2">Uncharacterized protein</fullName>
    </submittedName>
</protein>
<evidence type="ECO:0000256" key="1">
    <source>
        <dbReference type="SAM" id="MobiDB-lite"/>
    </source>
</evidence>
<dbReference type="EMBL" id="ATDP01000063">
    <property type="protein sequence ID" value="EQB17903.1"/>
    <property type="molecule type" value="Genomic_DNA"/>
</dbReference>
<evidence type="ECO:0000313" key="3">
    <source>
        <dbReference type="Proteomes" id="UP000015531"/>
    </source>
</evidence>
<organism evidence="2 3">
    <name type="scientific">Sphingobium lactosutens DS20</name>
    <dbReference type="NCBI Taxonomy" id="1331060"/>
    <lineage>
        <taxon>Bacteria</taxon>
        <taxon>Pseudomonadati</taxon>
        <taxon>Pseudomonadota</taxon>
        <taxon>Alphaproteobacteria</taxon>
        <taxon>Sphingomonadales</taxon>
        <taxon>Sphingomonadaceae</taxon>
        <taxon>Sphingobium</taxon>
    </lineage>
</organism>
<comment type="caution">
    <text evidence="2">The sequence shown here is derived from an EMBL/GenBank/DDBJ whole genome shotgun (WGS) entry which is preliminary data.</text>
</comment>
<dbReference type="Proteomes" id="UP000015531">
    <property type="component" value="Unassembled WGS sequence"/>
</dbReference>
<feature type="region of interest" description="Disordered" evidence="1">
    <location>
        <begin position="30"/>
        <end position="52"/>
    </location>
</feature>
<feature type="compositionally biased region" description="Basic and acidic residues" evidence="1">
    <location>
        <begin position="43"/>
        <end position="52"/>
    </location>
</feature>
<sequence>MVEEMGYVLQVDGECRRRKAVEPMIRVAGQQRHAAMAPMKAFPRSDRLGEHG</sequence>